<name>A0A4Z2JH07_9TELE</name>
<sequence length="107" mass="11781">MAVVLRIKEEQVGVVASTGLGSSRGEAAIKPSVFMAARHRTPGRVEHRLHYVSVGNFPNFQQASQHAEFHLYPPDRHSAGVERHGARCLVLSITWLRGARCLLASHC</sequence>
<protein>
    <submittedName>
        <fullName evidence="1">Uncharacterized protein</fullName>
    </submittedName>
</protein>
<dbReference type="Proteomes" id="UP000314294">
    <property type="component" value="Unassembled WGS sequence"/>
</dbReference>
<dbReference type="EMBL" id="SRLO01000001">
    <property type="protein sequence ID" value="TNN89576.1"/>
    <property type="molecule type" value="Genomic_DNA"/>
</dbReference>
<dbReference type="AlphaFoldDB" id="A0A4Z2JH07"/>
<evidence type="ECO:0000313" key="1">
    <source>
        <dbReference type="EMBL" id="TNN89576.1"/>
    </source>
</evidence>
<organism evidence="1 2">
    <name type="scientific">Liparis tanakae</name>
    <name type="common">Tanaka's snailfish</name>
    <dbReference type="NCBI Taxonomy" id="230148"/>
    <lineage>
        <taxon>Eukaryota</taxon>
        <taxon>Metazoa</taxon>
        <taxon>Chordata</taxon>
        <taxon>Craniata</taxon>
        <taxon>Vertebrata</taxon>
        <taxon>Euteleostomi</taxon>
        <taxon>Actinopterygii</taxon>
        <taxon>Neopterygii</taxon>
        <taxon>Teleostei</taxon>
        <taxon>Neoteleostei</taxon>
        <taxon>Acanthomorphata</taxon>
        <taxon>Eupercaria</taxon>
        <taxon>Perciformes</taxon>
        <taxon>Cottioidei</taxon>
        <taxon>Cottales</taxon>
        <taxon>Liparidae</taxon>
        <taxon>Liparis</taxon>
    </lineage>
</organism>
<keyword evidence="2" id="KW-1185">Reference proteome</keyword>
<reference evidence="1 2" key="1">
    <citation type="submission" date="2019-03" db="EMBL/GenBank/DDBJ databases">
        <title>First draft genome of Liparis tanakae, snailfish: a comprehensive survey of snailfish specific genes.</title>
        <authorList>
            <person name="Kim W."/>
            <person name="Song I."/>
            <person name="Jeong J.-H."/>
            <person name="Kim D."/>
            <person name="Kim S."/>
            <person name="Ryu S."/>
            <person name="Song J.Y."/>
            <person name="Lee S.K."/>
        </authorList>
    </citation>
    <scope>NUCLEOTIDE SEQUENCE [LARGE SCALE GENOMIC DNA]</scope>
    <source>
        <tissue evidence="1">Muscle</tissue>
    </source>
</reference>
<accession>A0A4Z2JH07</accession>
<comment type="caution">
    <text evidence="1">The sequence shown here is derived from an EMBL/GenBank/DDBJ whole genome shotgun (WGS) entry which is preliminary data.</text>
</comment>
<gene>
    <name evidence="1" type="ORF">EYF80_000179</name>
</gene>
<proteinExistence type="predicted"/>
<evidence type="ECO:0000313" key="2">
    <source>
        <dbReference type="Proteomes" id="UP000314294"/>
    </source>
</evidence>